<dbReference type="Proteomes" id="UP000499080">
    <property type="component" value="Unassembled WGS sequence"/>
</dbReference>
<comment type="caution">
    <text evidence="2">The sequence shown here is derived from an EMBL/GenBank/DDBJ whole genome shotgun (WGS) entry which is preliminary data.</text>
</comment>
<reference evidence="2 3" key="1">
    <citation type="journal article" date="2019" name="Sci. Rep.">
        <title>Orb-weaving spider Araneus ventricosus genome elucidates the spidroin gene catalogue.</title>
        <authorList>
            <person name="Kono N."/>
            <person name="Nakamura H."/>
            <person name="Ohtoshi R."/>
            <person name="Moran D.A.P."/>
            <person name="Shinohara A."/>
            <person name="Yoshida Y."/>
            <person name="Fujiwara M."/>
            <person name="Mori M."/>
            <person name="Tomita M."/>
            <person name="Arakawa K."/>
        </authorList>
    </citation>
    <scope>NUCLEOTIDE SEQUENCE [LARGE SCALE GENOMIC DNA]</scope>
</reference>
<feature type="region of interest" description="Disordered" evidence="1">
    <location>
        <begin position="1"/>
        <end position="23"/>
    </location>
</feature>
<sequence>MVPAVRRWSHRTDAERQGKPTTVSTSDMVLRVEDIIPSNGRVSGAHTAQDLRISVGSLPCDFHVFCKLKEHLRGRQFSSDDQVQTAVLRTKE</sequence>
<evidence type="ECO:0000313" key="3">
    <source>
        <dbReference type="Proteomes" id="UP000499080"/>
    </source>
</evidence>
<dbReference type="EMBL" id="BGPR01000265">
    <property type="protein sequence ID" value="GBM09091.1"/>
    <property type="molecule type" value="Genomic_DNA"/>
</dbReference>
<proteinExistence type="predicted"/>
<evidence type="ECO:0000313" key="2">
    <source>
        <dbReference type="EMBL" id="GBM09091.1"/>
    </source>
</evidence>
<evidence type="ECO:0000256" key="1">
    <source>
        <dbReference type="SAM" id="MobiDB-lite"/>
    </source>
</evidence>
<gene>
    <name evidence="2" type="ORF">AVEN_5280_1</name>
</gene>
<protein>
    <submittedName>
        <fullName evidence="2">Uncharacterized protein</fullName>
    </submittedName>
</protein>
<keyword evidence="3" id="KW-1185">Reference proteome</keyword>
<organism evidence="2 3">
    <name type="scientific">Araneus ventricosus</name>
    <name type="common">Orbweaver spider</name>
    <name type="synonym">Epeira ventricosa</name>
    <dbReference type="NCBI Taxonomy" id="182803"/>
    <lineage>
        <taxon>Eukaryota</taxon>
        <taxon>Metazoa</taxon>
        <taxon>Ecdysozoa</taxon>
        <taxon>Arthropoda</taxon>
        <taxon>Chelicerata</taxon>
        <taxon>Arachnida</taxon>
        <taxon>Araneae</taxon>
        <taxon>Araneomorphae</taxon>
        <taxon>Entelegynae</taxon>
        <taxon>Araneoidea</taxon>
        <taxon>Araneidae</taxon>
        <taxon>Araneus</taxon>
    </lineage>
</organism>
<dbReference type="AlphaFoldDB" id="A0A4Y2CX85"/>
<dbReference type="OrthoDB" id="8189655at2759"/>
<name>A0A4Y2CX85_ARAVE</name>
<accession>A0A4Y2CX85</accession>